<dbReference type="EMBL" id="BAABFL010000102">
    <property type="protein sequence ID" value="GAA4648749.1"/>
    <property type="molecule type" value="Genomic_DNA"/>
</dbReference>
<proteinExistence type="predicted"/>
<protein>
    <submittedName>
        <fullName evidence="1">Uncharacterized protein</fullName>
    </submittedName>
</protein>
<dbReference type="Proteomes" id="UP001500604">
    <property type="component" value="Unassembled WGS sequence"/>
</dbReference>
<reference evidence="2" key="1">
    <citation type="journal article" date="2019" name="Int. J. Syst. Evol. Microbiol.">
        <title>The Global Catalogue of Microorganisms (GCM) 10K type strain sequencing project: providing services to taxonomists for standard genome sequencing and annotation.</title>
        <authorList>
            <consortium name="The Broad Institute Genomics Platform"/>
            <consortium name="The Broad Institute Genome Sequencing Center for Infectious Disease"/>
            <person name="Wu L."/>
            <person name="Ma J."/>
        </authorList>
    </citation>
    <scope>NUCLEOTIDE SEQUENCE [LARGE SCALE GENOMIC DNA]</scope>
    <source>
        <strain evidence="2">JCM 17805</strain>
    </source>
</reference>
<evidence type="ECO:0000313" key="1">
    <source>
        <dbReference type="EMBL" id="GAA4648749.1"/>
    </source>
</evidence>
<dbReference type="RefSeq" id="WP_345194461.1">
    <property type="nucleotide sequence ID" value="NZ_BAABFL010000102.1"/>
</dbReference>
<evidence type="ECO:0000313" key="2">
    <source>
        <dbReference type="Proteomes" id="UP001500604"/>
    </source>
</evidence>
<gene>
    <name evidence="1" type="ORF">GCM10023116_10220</name>
</gene>
<accession>A0ABP8V002</accession>
<organism evidence="1 2">
    <name type="scientific">Kistimonas scapharcae</name>
    <dbReference type="NCBI Taxonomy" id="1036133"/>
    <lineage>
        <taxon>Bacteria</taxon>
        <taxon>Pseudomonadati</taxon>
        <taxon>Pseudomonadota</taxon>
        <taxon>Gammaproteobacteria</taxon>
        <taxon>Oceanospirillales</taxon>
        <taxon>Endozoicomonadaceae</taxon>
        <taxon>Kistimonas</taxon>
    </lineage>
</organism>
<name>A0ABP8V002_9GAMM</name>
<comment type="caution">
    <text evidence="1">The sequence shown here is derived from an EMBL/GenBank/DDBJ whole genome shotgun (WGS) entry which is preliminary data.</text>
</comment>
<sequence length="70" mass="7780">MVHNIKTSTINLLVINNPSMTSAEIAHIGKLDIALVAEALMHARRCRFLTNDAPRLCCVTGHYCETWKTA</sequence>
<keyword evidence="2" id="KW-1185">Reference proteome</keyword>